<proteinExistence type="predicted"/>
<keyword evidence="13" id="KW-1185">Reference proteome</keyword>
<dbReference type="PROSITE" id="PS50883">
    <property type="entry name" value="EAL"/>
    <property type="match status" value="1"/>
</dbReference>
<dbReference type="GO" id="GO:0071111">
    <property type="term" value="F:cyclic-guanylate-specific phosphodiesterase activity"/>
    <property type="evidence" value="ECO:0007669"/>
    <property type="project" value="UniProtKB-EC"/>
</dbReference>
<evidence type="ECO:0000256" key="10">
    <source>
        <dbReference type="SAM" id="Phobius"/>
    </source>
</evidence>
<dbReference type="InterPro" id="IPR001633">
    <property type="entry name" value="EAL_dom"/>
</dbReference>
<dbReference type="GO" id="GO:0005886">
    <property type="term" value="C:plasma membrane"/>
    <property type="evidence" value="ECO:0007669"/>
    <property type="project" value="UniProtKB-SubCell"/>
</dbReference>
<organism evidence="12 13">
    <name type="scientific">Leptospira ilyithenensis</name>
    <dbReference type="NCBI Taxonomy" id="2484901"/>
    <lineage>
        <taxon>Bacteria</taxon>
        <taxon>Pseudomonadati</taxon>
        <taxon>Spirochaetota</taxon>
        <taxon>Spirochaetia</taxon>
        <taxon>Leptospirales</taxon>
        <taxon>Leptospiraceae</taxon>
        <taxon>Leptospira</taxon>
    </lineage>
</organism>
<keyword evidence="3" id="KW-1003">Cell membrane</keyword>
<dbReference type="Pfam" id="PF00563">
    <property type="entry name" value="EAL"/>
    <property type="match status" value="1"/>
</dbReference>
<dbReference type="CDD" id="cd01948">
    <property type="entry name" value="EAL"/>
    <property type="match status" value="1"/>
</dbReference>
<dbReference type="InterPro" id="IPR024744">
    <property type="entry name" value="CSS-motif_dom"/>
</dbReference>
<name>A0A4R9LQ27_9LEPT</name>
<dbReference type="EMBL" id="RQHV01000061">
    <property type="protein sequence ID" value="TGN08291.1"/>
    <property type="molecule type" value="Genomic_DNA"/>
</dbReference>
<evidence type="ECO:0000256" key="8">
    <source>
        <dbReference type="ARBA" id="ARBA00023136"/>
    </source>
</evidence>
<dbReference type="Gene3D" id="3.20.20.450">
    <property type="entry name" value="EAL domain"/>
    <property type="match status" value="1"/>
</dbReference>
<evidence type="ECO:0000256" key="1">
    <source>
        <dbReference type="ARBA" id="ARBA00004651"/>
    </source>
</evidence>
<evidence type="ECO:0000256" key="2">
    <source>
        <dbReference type="ARBA" id="ARBA00012282"/>
    </source>
</evidence>
<dbReference type="EC" id="3.1.4.52" evidence="2"/>
<dbReference type="Proteomes" id="UP000298264">
    <property type="component" value="Unassembled WGS sequence"/>
</dbReference>
<keyword evidence="5 10" id="KW-0812">Transmembrane</keyword>
<dbReference type="PANTHER" id="PTHR33121:SF79">
    <property type="entry name" value="CYCLIC DI-GMP PHOSPHODIESTERASE PDED-RELATED"/>
    <property type="match status" value="1"/>
</dbReference>
<gene>
    <name evidence="12" type="ORF">EHS11_15365</name>
</gene>
<evidence type="ECO:0000256" key="4">
    <source>
        <dbReference type="ARBA" id="ARBA00022636"/>
    </source>
</evidence>
<keyword evidence="4" id="KW-0973">c-di-GMP</keyword>
<keyword evidence="7 10" id="KW-1133">Transmembrane helix</keyword>
<keyword evidence="6" id="KW-0378">Hydrolase</keyword>
<dbReference type="Pfam" id="PF12792">
    <property type="entry name" value="CSS-motif"/>
    <property type="match status" value="1"/>
</dbReference>
<evidence type="ECO:0000256" key="6">
    <source>
        <dbReference type="ARBA" id="ARBA00022801"/>
    </source>
</evidence>
<evidence type="ECO:0000313" key="12">
    <source>
        <dbReference type="EMBL" id="TGN08291.1"/>
    </source>
</evidence>
<dbReference type="SUPFAM" id="SSF141868">
    <property type="entry name" value="EAL domain-like"/>
    <property type="match status" value="1"/>
</dbReference>
<evidence type="ECO:0000256" key="5">
    <source>
        <dbReference type="ARBA" id="ARBA00022692"/>
    </source>
</evidence>
<feature type="domain" description="EAL" evidence="11">
    <location>
        <begin position="262"/>
        <end position="513"/>
    </location>
</feature>
<dbReference type="PANTHER" id="PTHR33121">
    <property type="entry name" value="CYCLIC DI-GMP PHOSPHODIESTERASE PDEF"/>
    <property type="match status" value="1"/>
</dbReference>
<sequence length="513" mass="58053">MRRKKIIITSTLLALFASLVPLLIALYLSYVFAVDHEQKRLQQFAHQAIGRSNISFQQSIDVLLSLDKLNVLPCSPSHIAFMQKLHFSMRNIEEIGYFKNGILKCTSWGHLDLNFKKSDIDFVLPYGIEVSLNVRAIVNEDISLIGLHYNDYNVLIQATRFADIIVDPDIRLSVLTEDGVLLGAINEPDSDLIKFAMAHPDNNFYKESLVSVVHKSGLVAIAIEPESRLFDKLRHDQILLLSFGLFMALFMVVLVVWFSRHRLSPYSELALAIEDKEFIVHYQPIVDLRTGKCVGAEALVRWIRADGSMIRPDFFIPLAEESDLIMRITDQVIETVVADMKDLLVLDRSIHIAINVSAKDVSSGRILEITESLMKDTGIERQQIWLEVTERGFMDIESARATVDRARESGHLVAIDDFGTGYSSLSYLQGFPLDVIKIDKSFVDKIETGSTTSGVITHIIDIAKTLNLIIVAEGVETQEQYNYLLNRSVEYGQGWLFAKAMPKKDFILFLRKK</sequence>
<reference evidence="12" key="1">
    <citation type="journal article" date="2019" name="PLoS Negl. Trop. Dis.">
        <title>Revisiting the worldwide diversity of Leptospira species in the environment.</title>
        <authorList>
            <person name="Vincent A.T."/>
            <person name="Schiettekatte O."/>
            <person name="Bourhy P."/>
            <person name="Veyrier F.J."/>
            <person name="Picardeau M."/>
        </authorList>
    </citation>
    <scope>NUCLEOTIDE SEQUENCE [LARGE SCALE GENOMIC DNA]</scope>
    <source>
        <strain evidence="12">201400974</strain>
    </source>
</reference>
<feature type="transmembrane region" description="Helical" evidence="10">
    <location>
        <begin position="238"/>
        <end position="258"/>
    </location>
</feature>
<evidence type="ECO:0000259" key="11">
    <source>
        <dbReference type="PROSITE" id="PS50883"/>
    </source>
</evidence>
<comment type="subcellular location">
    <subcellularLocation>
        <location evidence="1">Cell membrane</location>
        <topology evidence="1">Multi-pass membrane protein</topology>
    </subcellularLocation>
</comment>
<dbReference type="RefSeq" id="WP_135765244.1">
    <property type="nucleotide sequence ID" value="NZ_RQHV01000061.1"/>
</dbReference>
<dbReference type="OrthoDB" id="310793at2"/>
<evidence type="ECO:0000313" key="13">
    <source>
        <dbReference type="Proteomes" id="UP000298264"/>
    </source>
</evidence>
<keyword evidence="8 10" id="KW-0472">Membrane</keyword>
<dbReference type="SMART" id="SM00052">
    <property type="entry name" value="EAL"/>
    <property type="match status" value="1"/>
</dbReference>
<dbReference type="AlphaFoldDB" id="A0A4R9LQ27"/>
<dbReference type="InterPro" id="IPR035919">
    <property type="entry name" value="EAL_sf"/>
</dbReference>
<comment type="caution">
    <text evidence="12">The sequence shown here is derived from an EMBL/GenBank/DDBJ whole genome shotgun (WGS) entry which is preliminary data.</text>
</comment>
<accession>A0A4R9LQ27</accession>
<evidence type="ECO:0000256" key="7">
    <source>
        <dbReference type="ARBA" id="ARBA00022989"/>
    </source>
</evidence>
<protein>
    <recommendedName>
        <fullName evidence="2">cyclic-guanylate-specific phosphodiesterase</fullName>
        <ecNumber evidence="2">3.1.4.52</ecNumber>
    </recommendedName>
</protein>
<evidence type="ECO:0000256" key="3">
    <source>
        <dbReference type="ARBA" id="ARBA00022475"/>
    </source>
</evidence>
<dbReference type="InterPro" id="IPR050706">
    <property type="entry name" value="Cyclic-di-GMP_PDE-like"/>
</dbReference>
<evidence type="ECO:0000256" key="9">
    <source>
        <dbReference type="ARBA" id="ARBA00034290"/>
    </source>
</evidence>
<comment type="catalytic activity">
    <reaction evidence="9">
        <text>3',3'-c-di-GMP + H2O = 5'-phosphoguanylyl(3'-&gt;5')guanosine + H(+)</text>
        <dbReference type="Rhea" id="RHEA:24902"/>
        <dbReference type="ChEBI" id="CHEBI:15377"/>
        <dbReference type="ChEBI" id="CHEBI:15378"/>
        <dbReference type="ChEBI" id="CHEBI:58754"/>
        <dbReference type="ChEBI" id="CHEBI:58805"/>
        <dbReference type="EC" id="3.1.4.52"/>
    </reaction>
</comment>